<comment type="caution">
    <text evidence="1">The sequence shown here is derived from an EMBL/GenBank/DDBJ whole genome shotgun (WGS) entry which is preliminary data.</text>
</comment>
<protein>
    <submittedName>
        <fullName evidence="1">Uncharacterized protein</fullName>
    </submittedName>
</protein>
<evidence type="ECO:0000313" key="2">
    <source>
        <dbReference type="Proteomes" id="UP000236327"/>
    </source>
</evidence>
<keyword evidence="2" id="KW-1185">Reference proteome</keyword>
<reference evidence="1 2" key="1">
    <citation type="submission" date="2016-05" db="EMBL/GenBank/DDBJ databases">
        <title>Complete genome sequence of Novosphingobium guangzhouense SA925(T).</title>
        <authorList>
            <person name="Sha S."/>
        </authorList>
    </citation>
    <scope>NUCLEOTIDE SEQUENCE [LARGE SCALE GENOMIC DNA]</scope>
    <source>
        <strain evidence="1 2">SA925</strain>
    </source>
</reference>
<proteinExistence type="predicted"/>
<name>A0A2K2FV35_9SPHN</name>
<sequence>MCDSARELPNGLDLLGLTQGLFAQAQGFAVLNVSGDVSARRIGPAAARSSHPGNPADRPVLVEIPVYDPNLTAALRDLHGVIGLVMVLGNDELVDMVPHQFIGQTGAISEDSRALRDLSNSDGARIGSSNRSIRDLTRVNLVLSRVRKYHANRPHS</sequence>
<gene>
    <name evidence="1" type="ORF">A8V01_26215</name>
</gene>
<dbReference type="Proteomes" id="UP000236327">
    <property type="component" value="Unassembled WGS sequence"/>
</dbReference>
<evidence type="ECO:0000313" key="1">
    <source>
        <dbReference type="EMBL" id="PNU02655.1"/>
    </source>
</evidence>
<dbReference type="AlphaFoldDB" id="A0A2K2FV35"/>
<dbReference type="EMBL" id="LYMM01000071">
    <property type="protein sequence ID" value="PNU02655.1"/>
    <property type="molecule type" value="Genomic_DNA"/>
</dbReference>
<organism evidence="1 2">
    <name type="scientific">Novosphingobium guangzhouense</name>
    <dbReference type="NCBI Taxonomy" id="1850347"/>
    <lineage>
        <taxon>Bacteria</taxon>
        <taxon>Pseudomonadati</taxon>
        <taxon>Pseudomonadota</taxon>
        <taxon>Alphaproteobacteria</taxon>
        <taxon>Sphingomonadales</taxon>
        <taxon>Sphingomonadaceae</taxon>
        <taxon>Novosphingobium</taxon>
    </lineage>
</organism>
<accession>A0A2K2FV35</accession>